<dbReference type="InterPro" id="IPR015422">
    <property type="entry name" value="PyrdxlP-dep_Trfase_small"/>
</dbReference>
<dbReference type="PANTHER" id="PTHR43586">
    <property type="entry name" value="CYSTEINE DESULFURASE"/>
    <property type="match status" value="1"/>
</dbReference>
<dbReference type="Gene3D" id="3.40.640.10">
    <property type="entry name" value="Type I PLP-dependent aspartate aminotransferase-like (Major domain)"/>
    <property type="match status" value="1"/>
</dbReference>
<dbReference type="RefSeq" id="WP_202996427.1">
    <property type="nucleotide sequence ID" value="NZ_JAENHO010000012.1"/>
</dbReference>
<dbReference type="InterPro" id="IPR011340">
    <property type="entry name" value="Cys_dSase-rel"/>
</dbReference>
<dbReference type="InterPro" id="IPR000192">
    <property type="entry name" value="Aminotrans_V_dom"/>
</dbReference>
<organism evidence="2 3">
    <name type="scientific">Paractinoplanes lichenicola</name>
    <dbReference type="NCBI Taxonomy" id="2802976"/>
    <lineage>
        <taxon>Bacteria</taxon>
        <taxon>Bacillati</taxon>
        <taxon>Actinomycetota</taxon>
        <taxon>Actinomycetes</taxon>
        <taxon>Micromonosporales</taxon>
        <taxon>Micromonosporaceae</taxon>
        <taxon>Paractinoplanes</taxon>
    </lineage>
</organism>
<keyword evidence="3" id="KW-1185">Reference proteome</keyword>
<dbReference type="PANTHER" id="PTHR43586:SF21">
    <property type="entry name" value="PYRIDOXAL PHOSPHATE (PLP)-DEPENDENT ASPARTATE AMINOTRANSFERASE SUPERFAMILY"/>
    <property type="match status" value="1"/>
</dbReference>
<dbReference type="EMBL" id="JAENHO010000012">
    <property type="protein sequence ID" value="MBL7259720.1"/>
    <property type="molecule type" value="Genomic_DNA"/>
</dbReference>
<evidence type="ECO:0000313" key="3">
    <source>
        <dbReference type="Proteomes" id="UP000598996"/>
    </source>
</evidence>
<dbReference type="NCBIfam" id="TIGR01976">
    <property type="entry name" value="am_tr_V_VC1184"/>
    <property type="match status" value="1"/>
</dbReference>
<proteinExistence type="predicted"/>
<name>A0ABS1VZ38_9ACTN</name>
<dbReference type="InterPro" id="IPR015421">
    <property type="entry name" value="PyrdxlP-dep_Trfase_major"/>
</dbReference>
<accession>A0ABS1VZ38</accession>
<evidence type="ECO:0000259" key="1">
    <source>
        <dbReference type="Pfam" id="PF00266"/>
    </source>
</evidence>
<gene>
    <name evidence="2" type="ORF">JKJ07_35920</name>
</gene>
<feature type="domain" description="Aminotransferase class V" evidence="1">
    <location>
        <begin position="21"/>
        <end position="387"/>
    </location>
</feature>
<dbReference type="InterPro" id="IPR015424">
    <property type="entry name" value="PyrdxlP-dep_Trfase"/>
</dbReference>
<protein>
    <submittedName>
        <fullName evidence="2">Cysteine desulfurase-like protein</fullName>
    </submittedName>
</protein>
<dbReference type="Proteomes" id="UP000598996">
    <property type="component" value="Unassembled WGS sequence"/>
</dbReference>
<sequence length="402" mass="41857">MSLDVARIRSEYPALAEGFVHFDGAGGTQPAAPVIEAIAAAMRTAVSNRGTAHEPARRSGEIVAAARSAVADLVGGDPAGVAFGPSATALTYLVARTLAQGWVPGDEVVLSRLDHDANVRPWVQTGATVRWADVDLVTGELPVAQYAELIGPRTKLVAVTAASNAVGTVPAVREIADLTHAAGALVYVDGVHATAHRPTDMVALGADFYVTSAYKWSGPHYAAVIADPAVWEPLQPVKLIPSPSVAPDRFEYGTLSFELLAGVTAAVDYLAGLTPSEGSRRERVLASMAAAEEHETSLATRLLAGLRANEGVSLCAAGRDRCPTISFRVDGQAPAETARILGEQGICVSHGDYYAVEYFEAAGLRATGGAVRASLYHYNTEAEVDQLLAALGRLTTAVPGPA</sequence>
<evidence type="ECO:0000313" key="2">
    <source>
        <dbReference type="EMBL" id="MBL7259720.1"/>
    </source>
</evidence>
<dbReference type="Pfam" id="PF00266">
    <property type="entry name" value="Aminotran_5"/>
    <property type="match status" value="1"/>
</dbReference>
<comment type="caution">
    <text evidence="2">The sequence shown here is derived from an EMBL/GenBank/DDBJ whole genome shotgun (WGS) entry which is preliminary data.</text>
</comment>
<dbReference type="SUPFAM" id="SSF53383">
    <property type="entry name" value="PLP-dependent transferases"/>
    <property type="match status" value="1"/>
</dbReference>
<reference evidence="2 3" key="1">
    <citation type="submission" date="2021-01" db="EMBL/GenBank/DDBJ databases">
        <title>Actinoplanes sp. nov. LDG1-01 isolated from lichen.</title>
        <authorList>
            <person name="Saeng-In P."/>
            <person name="Phongsopitanun W."/>
            <person name="Kanchanasin P."/>
            <person name="Yuki M."/>
            <person name="Kudo T."/>
            <person name="Ohkuma M."/>
            <person name="Tanasupawat S."/>
        </authorList>
    </citation>
    <scope>NUCLEOTIDE SEQUENCE [LARGE SCALE GENOMIC DNA]</scope>
    <source>
        <strain evidence="2 3">LDG1-01</strain>
    </source>
</reference>
<dbReference type="Gene3D" id="3.90.1150.10">
    <property type="entry name" value="Aspartate Aminotransferase, domain 1"/>
    <property type="match status" value="1"/>
</dbReference>